<keyword evidence="2" id="KW-1185">Reference proteome</keyword>
<reference evidence="1 2" key="1">
    <citation type="submission" date="2024-04" db="EMBL/GenBank/DDBJ databases">
        <title>Defined microbial consortia suppress multidrug-resistant proinflammatory Enterobacteriaceae via ecological control.</title>
        <authorList>
            <person name="Furuichi M."/>
            <person name="Kawaguchi T."/>
            <person name="Pust M."/>
            <person name="Yasuma K."/>
            <person name="Plichta D."/>
            <person name="Hasegawa N."/>
            <person name="Ohya T."/>
            <person name="Bhattarai S."/>
            <person name="Sasajima S."/>
            <person name="Aoto Y."/>
            <person name="Tuganbaev T."/>
            <person name="Yaginuma M."/>
            <person name="Ueda M."/>
            <person name="Okahashi N."/>
            <person name="Amafuji K."/>
            <person name="Kiridooshi Y."/>
            <person name="Sugita K."/>
            <person name="Strazar M."/>
            <person name="Skelly A."/>
            <person name="Suda W."/>
            <person name="Hattori M."/>
            <person name="Nakamoto N."/>
            <person name="Caballero S."/>
            <person name="Norman J."/>
            <person name="Olle B."/>
            <person name="Tanoue T."/>
            <person name="Arita M."/>
            <person name="Bucci V."/>
            <person name="Atarashi K."/>
            <person name="Xavier R."/>
            <person name="Honda K."/>
        </authorList>
    </citation>
    <scope>NUCLEOTIDE SEQUENCE [LARGE SCALE GENOMIC DNA]</scope>
    <source>
        <strain evidence="2">k34-0107-D12</strain>
    </source>
</reference>
<organism evidence="1 2">
    <name type="scientific">Blautia parvula</name>
    <dbReference type="NCBI Taxonomy" id="2877527"/>
    <lineage>
        <taxon>Bacteria</taxon>
        <taxon>Bacillati</taxon>
        <taxon>Bacillota</taxon>
        <taxon>Clostridia</taxon>
        <taxon>Lachnospirales</taxon>
        <taxon>Lachnospiraceae</taxon>
        <taxon>Blautia</taxon>
    </lineage>
</organism>
<gene>
    <name evidence="1" type="ORF">K340107D12_34890</name>
</gene>
<name>A0ABQ0BVV7_9FIRM</name>
<evidence type="ECO:0000313" key="2">
    <source>
        <dbReference type="Proteomes" id="UP001600941"/>
    </source>
</evidence>
<comment type="caution">
    <text evidence="1">The sequence shown here is derived from an EMBL/GenBank/DDBJ whole genome shotgun (WGS) entry which is preliminary data.</text>
</comment>
<protein>
    <submittedName>
        <fullName evidence="1">Uncharacterized protein</fullName>
    </submittedName>
</protein>
<proteinExistence type="predicted"/>
<dbReference type="EMBL" id="BAABZQ010000001">
    <property type="protein sequence ID" value="GAA6500673.1"/>
    <property type="molecule type" value="Genomic_DNA"/>
</dbReference>
<dbReference type="RefSeq" id="WP_227210151.1">
    <property type="nucleotide sequence ID" value="NZ_BAABZQ010000001.1"/>
</dbReference>
<evidence type="ECO:0000313" key="1">
    <source>
        <dbReference type="EMBL" id="GAA6500673.1"/>
    </source>
</evidence>
<sequence>MGIGFEPFMAMFGRLEDYGFSNNFVATVDQVKEHIKDLAGELAEAGAHYAEPTKAGQYETSEGMTFGNQTAIDAQKDKIAGLKQDIQETADVIQLLAEREADTYNNEIEGARSTVNTLAIERKQILKENTYGKNTTLVADKLAEQIKETAGEYNIELKADLSVKDDAVDKVADSYQKALETPTNRNFNGNEEAAAQYAEISEKVQSAYEGQDVALKSATTSLSGYTSEQLKSIDLSDGQYAQGKEMEQALENTMDVLGVSADQAEQFNNVLSDLGLIDIAPEVDTNGLDNLSNSAKEGIELLKHLQENKEINPNFDFDADISTMSAEKLSWRVDELKGMRVQITPEVNPTGAQALDELIAKTHLPGS</sequence>
<dbReference type="Proteomes" id="UP001600941">
    <property type="component" value="Unassembled WGS sequence"/>
</dbReference>
<accession>A0ABQ0BVV7</accession>